<dbReference type="InterPro" id="IPR000524">
    <property type="entry name" value="Tscrpt_reg_HTH_GntR"/>
</dbReference>
<accession>A0A844G260</accession>
<dbReference type="Proteomes" id="UP000435649">
    <property type="component" value="Unassembled WGS sequence"/>
</dbReference>
<dbReference type="PANTHER" id="PTHR43537:SF5">
    <property type="entry name" value="UXU OPERON TRANSCRIPTIONAL REGULATOR"/>
    <property type="match status" value="1"/>
</dbReference>
<dbReference type="InterPro" id="IPR036388">
    <property type="entry name" value="WH-like_DNA-bd_sf"/>
</dbReference>
<evidence type="ECO:0000259" key="4">
    <source>
        <dbReference type="PROSITE" id="PS50949"/>
    </source>
</evidence>
<dbReference type="CDD" id="cd07377">
    <property type="entry name" value="WHTH_GntR"/>
    <property type="match status" value="1"/>
</dbReference>
<dbReference type="RefSeq" id="WP_106052730.1">
    <property type="nucleotide sequence ID" value="NZ_VUNS01000006.1"/>
</dbReference>
<organism evidence="5 6">
    <name type="scientific">Victivallis lenta</name>
    <dbReference type="NCBI Taxonomy" id="2606640"/>
    <lineage>
        <taxon>Bacteria</taxon>
        <taxon>Pseudomonadati</taxon>
        <taxon>Lentisphaerota</taxon>
        <taxon>Lentisphaeria</taxon>
        <taxon>Victivallales</taxon>
        <taxon>Victivallaceae</taxon>
        <taxon>Victivallis</taxon>
    </lineage>
</organism>
<evidence type="ECO:0000256" key="3">
    <source>
        <dbReference type="ARBA" id="ARBA00023163"/>
    </source>
</evidence>
<evidence type="ECO:0000313" key="5">
    <source>
        <dbReference type="EMBL" id="MST96992.1"/>
    </source>
</evidence>
<keyword evidence="3" id="KW-0804">Transcription</keyword>
<dbReference type="SUPFAM" id="SSF48008">
    <property type="entry name" value="GntR ligand-binding domain-like"/>
    <property type="match status" value="1"/>
</dbReference>
<dbReference type="SUPFAM" id="SSF46785">
    <property type="entry name" value="Winged helix' DNA-binding domain"/>
    <property type="match status" value="1"/>
</dbReference>
<gene>
    <name evidence="5" type="ORF">FYJ85_08025</name>
</gene>
<dbReference type="Pfam" id="PF00392">
    <property type="entry name" value="GntR"/>
    <property type="match status" value="1"/>
</dbReference>
<feature type="domain" description="HTH gntR-type" evidence="4">
    <location>
        <begin position="1"/>
        <end position="67"/>
    </location>
</feature>
<keyword evidence="1" id="KW-0805">Transcription regulation</keyword>
<dbReference type="PROSITE" id="PS50949">
    <property type="entry name" value="HTH_GNTR"/>
    <property type="match status" value="1"/>
</dbReference>
<dbReference type="EMBL" id="VUNS01000006">
    <property type="protein sequence ID" value="MST96992.1"/>
    <property type="molecule type" value="Genomic_DNA"/>
</dbReference>
<dbReference type="InterPro" id="IPR036390">
    <property type="entry name" value="WH_DNA-bd_sf"/>
</dbReference>
<dbReference type="Pfam" id="PF07729">
    <property type="entry name" value="FCD"/>
    <property type="match status" value="1"/>
</dbReference>
<protein>
    <submittedName>
        <fullName evidence="5">FadR family transcriptional regulator</fullName>
    </submittedName>
</protein>
<dbReference type="SMART" id="SM00345">
    <property type="entry name" value="HTH_GNTR"/>
    <property type="match status" value="1"/>
</dbReference>
<dbReference type="InterPro" id="IPR008920">
    <property type="entry name" value="TF_FadR/GntR_C"/>
</dbReference>
<sequence length="211" mass="24081">MMMTLLDALKNYLRENGYRSGEKIPTEMELAAHFNVSRSRIREATTTLCLQGILDKKARRGTVIRSMDPESAGSDLLFRFSLDNVDPADYLEARKVIERAVMPLTVRRITPVMLRQLENLTEKMEDPGTSPEEADLADRDFHLLLLKACGNRTLQVFGRVLQALFREEFRRQYRLPGLVRAAAAEHRKLVTALKNSDEAEAVELIANHIRE</sequence>
<name>A0A844G260_9BACT</name>
<evidence type="ECO:0000313" key="6">
    <source>
        <dbReference type="Proteomes" id="UP000435649"/>
    </source>
</evidence>
<evidence type="ECO:0000256" key="2">
    <source>
        <dbReference type="ARBA" id="ARBA00023125"/>
    </source>
</evidence>
<dbReference type="AlphaFoldDB" id="A0A844G260"/>
<reference evidence="5 6" key="1">
    <citation type="submission" date="2019-08" db="EMBL/GenBank/DDBJ databases">
        <title>In-depth cultivation of the pig gut microbiome towards novel bacterial diversity and tailored functional studies.</title>
        <authorList>
            <person name="Wylensek D."/>
            <person name="Hitch T.C.A."/>
            <person name="Clavel T."/>
        </authorList>
    </citation>
    <scope>NUCLEOTIDE SEQUENCE [LARGE SCALE GENOMIC DNA]</scope>
    <source>
        <strain evidence="5 6">BBE-744-WT-12</strain>
    </source>
</reference>
<dbReference type="SMART" id="SM00895">
    <property type="entry name" value="FCD"/>
    <property type="match status" value="1"/>
</dbReference>
<keyword evidence="6" id="KW-1185">Reference proteome</keyword>
<dbReference type="Gene3D" id="1.10.10.10">
    <property type="entry name" value="Winged helix-like DNA-binding domain superfamily/Winged helix DNA-binding domain"/>
    <property type="match status" value="1"/>
</dbReference>
<dbReference type="GO" id="GO:0003700">
    <property type="term" value="F:DNA-binding transcription factor activity"/>
    <property type="evidence" value="ECO:0007669"/>
    <property type="project" value="InterPro"/>
</dbReference>
<keyword evidence="2" id="KW-0238">DNA-binding</keyword>
<dbReference type="PANTHER" id="PTHR43537">
    <property type="entry name" value="TRANSCRIPTIONAL REGULATOR, GNTR FAMILY"/>
    <property type="match status" value="1"/>
</dbReference>
<dbReference type="GO" id="GO:0003677">
    <property type="term" value="F:DNA binding"/>
    <property type="evidence" value="ECO:0007669"/>
    <property type="project" value="UniProtKB-KW"/>
</dbReference>
<dbReference type="InterPro" id="IPR011711">
    <property type="entry name" value="GntR_C"/>
</dbReference>
<proteinExistence type="predicted"/>
<dbReference type="PRINTS" id="PR00035">
    <property type="entry name" value="HTHGNTR"/>
</dbReference>
<comment type="caution">
    <text evidence="5">The sequence shown here is derived from an EMBL/GenBank/DDBJ whole genome shotgun (WGS) entry which is preliminary data.</text>
</comment>
<evidence type="ECO:0000256" key="1">
    <source>
        <dbReference type="ARBA" id="ARBA00023015"/>
    </source>
</evidence>
<dbReference type="Gene3D" id="1.20.120.530">
    <property type="entry name" value="GntR ligand-binding domain-like"/>
    <property type="match status" value="1"/>
</dbReference>